<evidence type="ECO:0000313" key="3">
    <source>
        <dbReference type="Proteomes" id="UP000765509"/>
    </source>
</evidence>
<organism evidence="2 3">
    <name type="scientific">Austropuccinia psidii MF-1</name>
    <dbReference type="NCBI Taxonomy" id="1389203"/>
    <lineage>
        <taxon>Eukaryota</taxon>
        <taxon>Fungi</taxon>
        <taxon>Dikarya</taxon>
        <taxon>Basidiomycota</taxon>
        <taxon>Pucciniomycotina</taxon>
        <taxon>Pucciniomycetes</taxon>
        <taxon>Pucciniales</taxon>
        <taxon>Sphaerophragmiaceae</taxon>
        <taxon>Austropuccinia</taxon>
    </lineage>
</organism>
<feature type="domain" description="Tet-like 2OG-Fe(II) oxygenase" evidence="1">
    <location>
        <begin position="69"/>
        <end position="259"/>
    </location>
</feature>
<dbReference type="EMBL" id="AVOT02064889">
    <property type="protein sequence ID" value="MBW0557155.1"/>
    <property type="molecule type" value="Genomic_DNA"/>
</dbReference>
<dbReference type="Pfam" id="PF20515">
    <property type="entry name" value="2OG-FeII_Oxy_6"/>
    <property type="match status" value="1"/>
</dbReference>
<dbReference type="InterPro" id="IPR046798">
    <property type="entry name" value="2OG-FeII_Oxy_6"/>
</dbReference>
<protein>
    <recommendedName>
        <fullName evidence="1">Tet-like 2OG-Fe(II) oxygenase domain-containing protein</fullName>
    </recommendedName>
</protein>
<accession>A0A9Q3J8G5</accession>
<evidence type="ECO:0000259" key="1">
    <source>
        <dbReference type="Pfam" id="PF20515"/>
    </source>
</evidence>
<evidence type="ECO:0000313" key="2">
    <source>
        <dbReference type="EMBL" id="MBW0557155.1"/>
    </source>
</evidence>
<proteinExistence type="predicted"/>
<sequence>MNRLLSSSCPTAQISMPVSANMTPSEIWRVVDVNQIKRIHFGRVAIFSSTGLLIALVKFQPFTTMSEVKVNQWDELSQFLFREKRFTNPIATNGALLEGFMFAIGWRKCSTKNEQFGLYGSVGNIENTKDKWQNQGANLSSVGCIPGQSLQYVGDNLFEKIQNCYNSLGVLSFDQVNYEGNNPTNQGASKFASALTFTMNGFKNAPHVDKDELLYALGWWFQADKRTGQIQRDVSKRCTRGKLIFPKQHFWIDLSACLGSFR</sequence>
<gene>
    <name evidence="2" type="ORF">O181_096870</name>
</gene>
<dbReference type="Proteomes" id="UP000765509">
    <property type="component" value="Unassembled WGS sequence"/>
</dbReference>
<keyword evidence="3" id="KW-1185">Reference proteome</keyword>
<comment type="caution">
    <text evidence="2">The sequence shown here is derived from an EMBL/GenBank/DDBJ whole genome shotgun (WGS) entry which is preliminary data.</text>
</comment>
<name>A0A9Q3J8G5_9BASI</name>
<dbReference type="AlphaFoldDB" id="A0A9Q3J8G5"/>
<reference evidence="2" key="1">
    <citation type="submission" date="2021-03" db="EMBL/GenBank/DDBJ databases">
        <title>Draft genome sequence of rust myrtle Austropuccinia psidii MF-1, a brazilian biotype.</title>
        <authorList>
            <person name="Quecine M.C."/>
            <person name="Pachon D.M.R."/>
            <person name="Bonatelli M.L."/>
            <person name="Correr F.H."/>
            <person name="Franceschini L.M."/>
            <person name="Leite T.F."/>
            <person name="Margarido G.R.A."/>
            <person name="Almeida C.A."/>
            <person name="Ferrarezi J.A."/>
            <person name="Labate C.A."/>
        </authorList>
    </citation>
    <scope>NUCLEOTIDE SEQUENCE</scope>
    <source>
        <strain evidence="2">MF-1</strain>
    </source>
</reference>